<keyword evidence="10 11" id="KW-0539">Nucleus</keyword>
<keyword evidence="5 11" id="KW-0479">Metal-binding</keyword>
<keyword evidence="13" id="KW-0648">Protein biosynthesis</keyword>
<comment type="function">
    <text evidence="1 11">Transcription elongation factor implicated in the maintenance of proper chromatin structure in actively transcribed regions.</text>
</comment>
<dbReference type="PANTHER" id="PTHR20934">
    <property type="entry name" value="TRANSCRIPTION ELONGATION FACTOR 1 HOMOLOG"/>
    <property type="match status" value="1"/>
</dbReference>
<dbReference type="GO" id="GO:0008023">
    <property type="term" value="C:transcription elongation factor complex"/>
    <property type="evidence" value="ECO:0007669"/>
    <property type="project" value="TreeGrafter"/>
</dbReference>
<dbReference type="PANTHER" id="PTHR20934:SF0">
    <property type="entry name" value="TRANSCRIPTION ELONGATION FACTOR 1 HOMOLOG"/>
    <property type="match status" value="1"/>
</dbReference>
<dbReference type="Pfam" id="PF05129">
    <property type="entry name" value="Zn_ribbon_Elf1"/>
    <property type="match status" value="1"/>
</dbReference>
<evidence type="ECO:0000313" key="14">
    <source>
        <dbReference type="Proteomes" id="UP000198341"/>
    </source>
</evidence>
<feature type="compositionally biased region" description="Acidic residues" evidence="12">
    <location>
        <begin position="88"/>
        <end position="99"/>
    </location>
</feature>
<dbReference type="KEGG" id="bpg:Bathy01g02340"/>
<dbReference type="InterPro" id="IPR007808">
    <property type="entry name" value="Elf1"/>
</dbReference>
<dbReference type="Gene3D" id="2.20.25.190">
    <property type="match status" value="1"/>
</dbReference>
<reference evidence="13 14" key="1">
    <citation type="submission" date="2011-10" db="EMBL/GenBank/DDBJ databases">
        <authorList>
            <person name="Genoscope - CEA"/>
        </authorList>
    </citation>
    <scope>NUCLEOTIDE SEQUENCE [LARGE SCALE GENOMIC DNA]</scope>
    <source>
        <strain evidence="13 14">RCC 1105</strain>
    </source>
</reference>
<comment type="similarity">
    <text evidence="3 11">Belongs to the ELOF1 family.</text>
</comment>
<dbReference type="OrthoDB" id="445983at2759"/>
<evidence type="ECO:0000256" key="11">
    <source>
        <dbReference type="RuleBase" id="RU364033"/>
    </source>
</evidence>
<feature type="region of interest" description="Disordered" evidence="12">
    <location>
        <begin position="77"/>
        <end position="154"/>
    </location>
</feature>
<feature type="compositionally biased region" description="Basic and acidic residues" evidence="12">
    <location>
        <begin position="123"/>
        <end position="136"/>
    </location>
</feature>
<evidence type="ECO:0000256" key="2">
    <source>
        <dbReference type="ARBA" id="ARBA00004123"/>
    </source>
</evidence>
<sequence length="154" mass="17183">MGKRKSKAPPPKKVQPKLDTQFTCPFCNHDKSVTAKLDFQQYKGLVECSVCGQKYACTIDDLSAAIDVYSDWIDACERLNAPGGGGGGDEEEEEEEEEEKALRRAKDAEEESRKKKQKTTEGGGKRKDDEYEKDFIDSEEDEEEDVGDDTSESG</sequence>
<dbReference type="GO" id="GO:0003746">
    <property type="term" value="F:translation elongation factor activity"/>
    <property type="evidence" value="ECO:0007669"/>
    <property type="project" value="UniProtKB-KW"/>
</dbReference>
<dbReference type="GO" id="GO:0000993">
    <property type="term" value="F:RNA polymerase II complex binding"/>
    <property type="evidence" value="ECO:0007669"/>
    <property type="project" value="TreeGrafter"/>
</dbReference>
<comment type="subcellular location">
    <subcellularLocation>
        <location evidence="2 11">Nucleus</location>
    </subcellularLocation>
</comment>
<protein>
    <recommendedName>
        <fullName evidence="4 11">Transcription elongation factor 1 homolog</fullName>
    </recommendedName>
</protein>
<evidence type="ECO:0000256" key="1">
    <source>
        <dbReference type="ARBA" id="ARBA00003357"/>
    </source>
</evidence>
<evidence type="ECO:0000256" key="9">
    <source>
        <dbReference type="ARBA" id="ARBA00023163"/>
    </source>
</evidence>
<accession>K8EYN9</accession>
<dbReference type="EMBL" id="FO082278">
    <property type="protein sequence ID" value="CCO14353.1"/>
    <property type="molecule type" value="Genomic_DNA"/>
</dbReference>
<name>K8EYN9_9CHLO</name>
<dbReference type="InterPro" id="IPR038567">
    <property type="entry name" value="T_Elf1_sf"/>
</dbReference>
<feature type="compositionally biased region" description="Basic and acidic residues" evidence="12">
    <location>
        <begin position="100"/>
        <end position="113"/>
    </location>
</feature>
<dbReference type="GeneID" id="19017969"/>
<evidence type="ECO:0000256" key="7">
    <source>
        <dbReference type="ARBA" id="ARBA00022833"/>
    </source>
</evidence>
<keyword evidence="9 11" id="KW-0804">Transcription</keyword>
<organism evidence="13 14">
    <name type="scientific">Bathycoccus prasinos</name>
    <dbReference type="NCBI Taxonomy" id="41875"/>
    <lineage>
        <taxon>Eukaryota</taxon>
        <taxon>Viridiplantae</taxon>
        <taxon>Chlorophyta</taxon>
        <taxon>Mamiellophyceae</taxon>
        <taxon>Mamiellales</taxon>
        <taxon>Bathycoccaceae</taxon>
        <taxon>Bathycoccus</taxon>
    </lineage>
</organism>
<dbReference type="GO" id="GO:0006368">
    <property type="term" value="P:transcription elongation by RNA polymerase II"/>
    <property type="evidence" value="ECO:0007669"/>
    <property type="project" value="TreeGrafter"/>
</dbReference>
<keyword evidence="14" id="KW-1185">Reference proteome</keyword>
<gene>
    <name evidence="13" type="ORF">Bathy01g02340</name>
</gene>
<dbReference type="AlphaFoldDB" id="K8EYN9"/>
<dbReference type="SUPFAM" id="SSF57783">
    <property type="entry name" value="Zinc beta-ribbon"/>
    <property type="match status" value="1"/>
</dbReference>
<dbReference type="FunFam" id="2.20.25.190:FF:000001">
    <property type="entry name" value="Transcription elongation factor 1 homolog"/>
    <property type="match status" value="1"/>
</dbReference>
<evidence type="ECO:0000256" key="8">
    <source>
        <dbReference type="ARBA" id="ARBA00023015"/>
    </source>
</evidence>
<dbReference type="GO" id="GO:0008270">
    <property type="term" value="F:zinc ion binding"/>
    <property type="evidence" value="ECO:0007669"/>
    <property type="project" value="UniProtKB-KW"/>
</dbReference>
<evidence type="ECO:0000256" key="3">
    <source>
        <dbReference type="ARBA" id="ARBA00009730"/>
    </source>
</evidence>
<dbReference type="RefSeq" id="XP_007515474.1">
    <property type="nucleotide sequence ID" value="XM_007515412.1"/>
</dbReference>
<dbReference type="eggNOG" id="KOG3214">
    <property type="taxonomic scope" value="Eukaryota"/>
</dbReference>
<keyword evidence="7 11" id="KW-0862">Zinc</keyword>
<evidence type="ECO:0000256" key="10">
    <source>
        <dbReference type="ARBA" id="ARBA00023242"/>
    </source>
</evidence>
<evidence type="ECO:0000256" key="12">
    <source>
        <dbReference type="SAM" id="MobiDB-lite"/>
    </source>
</evidence>
<keyword evidence="6 11" id="KW-0863">Zinc-finger</keyword>
<evidence type="ECO:0000313" key="13">
    <source>
        <dbReference type="EMBL" id="CCO14353.1"/>
    </source>
</evidence>
<evidence type="ECO:0000256" key="5">
    <source>
        <dbReference type="ARBA" id="ARBA00022723"/>
    </source>
</evidence>
<proteinExistence type="inferred from homology"/>
<dbReference type="STRING" id="41875.K8EYN9"/>
<feature type="compositionally biased region" description="Acidic residues" evidence="12">
    <location>
        <begin position="137"/>
        <end position="154"/>
    </location>
</feature>
<evidence type="ECO:0000256" key="6">
    <source>
        <dbReference type="ARBA" id="ARBA00022771"/>
    </source>
</evidence>
<dbReference type="Proteomes" id="UP000198341">
    <property type="component" value="Chromosome 1"/>
</dbReference>
<keyword evidence="8 11" id="KW-0805">Transcription regulation</keyword>
<keyword evidence="13" id="KW-0251">Elongation factor</keyword>
<evidence type="ECO:0000256" key="4">
    <source>
        <dbReference type="ARBA" id="ARBA00014973"/>
    </source>
</evidence>